<evidence type="ECO:0000313" key="3">
    <source>
        <dbReference type="Proteomes" id="UP000003789"/>
    </source>
</evidence>
<evidence type="ECO:0000313" key="2">
    <source>
        <dbReference type="EMBL" id="EAS45775.1"/>
    </source>
</evidence>
<sequence length="103" mass="11319">MKKLNISISTLLVLFSAATLADINIVDTKNGSWVTVSKNGVAEENALVTTPKLYQLNQAFNTDDNGRVFIPLSLNSSRSIQYKAVTSNGEEFLRIAYHGVSKR</sequence>
<name>Q1Z9R7_9GAMM</name>
<comment type="caution">
    <text evidence="2">The sequence shown here is derived from an EMBL/GenBank/DDBJ whole genome shotgun (WGS) entry which is preliminary data.</text>
</comment>
<evidence type="ECO:0000256" key="1">
    <source>
        <dbReference type="SAM" id="SignalP"/>
    </source>
</evidence>
<feature type="chain" id="PRO_5004198235" evidence="1">
    <location>
        <begin position="22"/>
        <end position="103"/>
    </location>
</feature>
<dbReference type="HOGENOM" id="CLU_2274768_0_0_6"/>
<dbReference type="AlphaFoldDB" id="Q1Z9R7"/>
<dbReference type="EMBL" id="AAPH01000001">
    <property type="protein sequence ID" value="EAS45775.1"/>
    <property type="molecule type" value="Genomic_DNA"/>
</dbReference>
<organism evidence="2 3">
    <name type="scientific">Photobacterium profundum 3TCK</name>
    <dbReference type="NCBI Taxonomy" id="314280"/>
    <lineage>
        <taxon>Bacteria</taxon>
        <taxon>Pseudomonadati</taxon>
        <taxon>Pseudomonadota</taxon>
        <taxon>Gammaproteobacteria</taxon>
        <taxon>Vibrionales</taxon>
        <taxon>Vibrionaceae</taxon>
        <taxon>Photobacterium</taxon>
    </lineage>
</organism>
<protein>
    <submittedName>
        <fullName evidence="2">Uncharacterized protein</fullName>
    </submittedName>
</protein>
<proteinExistence type="predicted"/>
<gene>
    <name evidence="2" type="ORF">P3TCK_05341</name>
</gene>
<reference evidence="2 3" key="1">
    <citation type="submission" date="2006-03" db="EMBL/GenBank/DDBJ databases">
        <authorList>
            <person name="Bartlett D.H."/>
            <person name="Valle G."/>
            <person name="Lauro F.M."/>
            <person name="Vezzi A."/>
            <person name="Simonato F."/>
            <person name="Eloe E."/>
            <person name="Vitulo N."/>
            <person name="Stratton T.K."/>
            <person name="D'angelo M."/>
            <person name="Ferriera S."/>
            <person name="Johnson J."/>
            <person name="Kravitz S."/>
            <person name="Beeson K."/>
            <person name="Sutton G."/>
            <person name="Rogers Y."/>
            <person name="Friedman R."/>
            <person name="Frazier M."/>
            <person name="Venter J.C."/>
        </authorList>
    </citation>
    <scope>NUCLEOTIDE SEQUENCE [LARGE SCALE GENOMIC DNA]</scope>
    <source>
        <strain evidence="2 3">3TCK</strain>
    </source>
</reference>
<dbReference type="RefSeq" id="WP_006229080.1">
    <property type="nucleotide sequence ID" value="NZ_CH724134.1"/>
</dbReference>
<accession>Q1Z9R7</accession>
<feature type="signal peptide" evidence="1">
    <location>
        <begin position="1"/>
        <end position="21"/>
    </location>
</feature>
<keyword evidence="1" id="KW-0732">Signal</keyword>
<dbReference type="Proteomes" id="UP000003789">
    <property type="component" value="Unassembled WGS sequence"/>
</dbReference>
<dbReference type="OrthoDB" id="9887121at2"/>